<feature type="compositionally biased region" description="Polar residues" evidence="1">
    <location>
        <begin position="1"/>
        <end position="12"/>
    </location>
</feature>
<feature type="region of interest" description="Disordered" evidence="1">
    <location>
        <begin position="1"/>
        <end position="25"/>
    </location>
</feature>
<dbReference type="InterPro" id="IPR014729">
    <property type="entry name" value="Rossmann-like_a/b/a_fold"/>
</dbReference>
<accession>A0AAD5TV99</accession>
<evidence type="ECO:0000313" key="4">
    <source>
        <dbReference type="Proteomes" id="UP001211065"/>
    </source>
</evidence>
<dbReference type="InterPro" id="IPR006015">
    <property type="entry name" value="Universal_stress_UspA"/>
</dbReference>
<evidence type="ECO:0000259" key="2">
    <source>
        <dbReference type="Pfam" id="PF00582"/>
    </source>
</evidence>
<proteinExistence type="predicted"/>
<dbReference type="PANTHER" id="PTHR31964:SF113">
    <property type="entry name" value="USPA DOMAIN-CONTAINING PROTEIN"/>
    <property type="match status" value="1"/>
</dbReference>
<organism evidence="3 4">
    <name type="scientific">Clydaea vesicula</name>
    <dbReference type="NCBI Taxonomy" id="447962"/>
    <lineage>
        <taxon>Eukaryota</taxon>
        <taxon>Fungi</taxon>
        <taxon>Fungi incertae sedis</taxon>
        <taxon>Chytridiomycota</taxon>
        <taxon>Chytridiomycota incertae sedis</taxon>
        <taxon>Chytridiomycetes</taxon>
        <taxon>Lobulomycetales</taxon>
        <taxon>Lobulomycetaceae</taxon>
        <taxon>Clydaea</taxon>
    </lineage>
</organism>
<gene>
    <name evidence="3" type="ORF">HK099_002487</name>
</gene>
<dbReference type="CDD" id="cd23659">
    <property type="entry name" value="USP_At3g01520-like"/>
    <property type="match status" value="1"/>
</dbReference>
<dbReference type="Pfam" id="PF00582">
    <property type="entry name" value="Usp"/>
    <property type="match status" value="1"/>
</dbReference>
<dbReference type="PANTHER" id="PTHR31964">
    <property type="entry name" value="ADENINE NUCLEOTIDE ALPHA HYDROLASES-LIKE SUPERFAMILY PROTEIN"/>
    <property type="match status" value="1"/>
</dbReference>
<dbReference type="SUPFAM" id="SSF52402">
    <property type="entry name" value="Adenine nucleotide alpha hydrolases-like"/>
    <property type="match status" value="1"/>
</dbReference>
<dbReference type="EMBL" id="JADGJW010001823">
    <property type="protein sequence ID" value="KAJ3200859.1"/>
    <property type="molecule type" value="Genomic_DNA"/>
</dbReference>
<reference evidence="3" key="1">
    <citation type="submission" date="2020-05" db="EMBL/GenBank/DDBJ databases">
        <title>Phylogenomic resolution of chytrid fungi.</title>
        <authorList>
            <person name="Stajich J.E."/>
            <person name="Amses K."/>
            <person name="Simmons R."/>
            <person name="Seto K."/>
            <person name="Myers J."/>
            <person name="Bonds A."/>
            <person name="Quandt C.A."/>
            <person name="Barry K."/>
            <person name="Liu P."/>
            <person name="Grigoriev I."/>
            <person name="Longcore J.E."/>
            <person name="James T.Y."/>
        </authorList>
    </citation>
    <scope>NUCLEOTIDE SEQUENCE</scope>
    <source>
        <strain evidence="3">JEL0476</strain>
    </source>
</reference>
<comment type="caution">
    <text evidence="3">The sequence shown here is derived from an EMBL/GenBank/DDBJ whole genome shotgun (WGS) entry which is preliminary data.</text>
</comment>
<protein>
    <recommendedName>
        <fullName evidence="2">UspA domain-containing protein</fullName>
    </recommendedName>
</protein>
<dbReference type="AlphaFoldDB" id="A0AAD5TV99"/>
<keyword evidence="4" id="KW-1185">Reference proteome</keyword>
<dbReference type="PRINTS" id="PR01438">
    <property type="entry name" value="UNVRSLSTRESS"/>
</dbReference>
<evidence type="ECO:0000256" key="1">
    <source>
        <dbReference type="SAM" id="MobiDB-lite"/>
    </source>
</evidence>
<dbReference type="Proteomes" id="UP001211065">
    <property type="component" value="Unassembled WGS sequence"/>
</dbReference>
<name>A0AAD5TV99_9FUNG</name>
<sequence length="195" mass="22521">MNTSIQPNQSKSFLRKGYKSVPPPIEKSDSLHLHEQVDHNELHDNPSRIICIAVDESDSSQYSFKWALENFICKETDQVFLLHVRPYVSVPTYLSPVPMLEDKETEYELDQCNRNFSHELIRDFAKDLLNENIKCRGFALRGDPREEIVHKVNELNADVLIIGSRGMSTFKRMFIGSVSDYCVHHCHCTVIVPKE</sequence>
<evidence type="ECO:0000313" key="3">
    <source>
        <dbReference type="EMBL" id="KAJ3200859.1"/>
    </source>
</evidence>
<feature type="domain" description="UspA" evidence="2">
    <location>
        <begin position="48"/>
        <end position="192"/>
    </location>
</feature>
<dbReference type="Gene3D" id="3.40.50.620">
    <property type="entry name" value="HUPs"/>
    <property type="match status" value="1"/>
</dbReference>
<dbReference type="InterPro" id="IPR006016">
    <property type="entry name" value="UspA"/>
</dbReference>